<organism evidence="14 15">
    <name type="scientific">Rhodanobacter glycinis</name>
    <dbReference type="NCBI Taxonomy" id="582702"/>
    <lineage>
        <taxon>Bacteria</taxon>
        <taxon>Pseudomonadati</taxon>
        <taxon>Pseudomonadota</taxon>
        <taxon>Gammaproteobacteria</taxon>
        <taxon>Lysobacterales</taxon>
        <taxon>Rhodanobacteraceae</taxon>
        <taxon>Rhodanobacter</taxon>
    </lineage>
</organism>
<dbReference type="CDD" id="cd00130">
    <property type="entry name" value="PAS"/>
    <property type="match status" value="2"/>
</dbReference>
<sequence>MNLRPEETEDTPATVESLRLELEACRRELDESHKRLEQLSGLFAHLSDAMAVNELDGSSFRAIPETIVKGDPLPSLLDALRRLTEENNRLREDFRDLFEEAPIPCMFEGVDTHFIQANKAALKLLGIKPEEVAETFGHSLVADTPENQRRLREAFELVESGKEAGGVEIELRRKDNGHPVWVQWWSRPAPNGEYTRTMMVDITERVLMEQTKAALEFALESGQVGDWELDLIHDTSRRSLRHDRCFGYDTPIPDSEWGIATFVHHVHPDDRTRVEGSLLSAAREFRDWTSEFRVVWPDGSTHWIAASGSIYRTKEGKAAQMLGIVMDVTERKRAEEALGASERLARGQVEELTRALDMLATKSAPDRLMEHISCTITEQLDAHSISVWRRDMASGLIGFEFAYEGGQILTKAEPRFAGMGLWLPMGDQWPWPEVFRTGKPSLISDIRTVPPFALRDRLVALGIISVLLVPMWVAGNLEGAIGIRFARERSFRPEEIELAQALANQAMLALQLTRLSAQSRESAVIDERNRMAREIHDTLAQGFTGVIVQLEAAEDAKLHGLTDEADDHLDRARNLARESLSEARRSVQALRPRALEKETLHEALNTLLARTTAATSTRSEFILHGTPRQLPPEWDENILRITQEALTNTLRHAQASHFKALISFGPDEVLLELSDTGHGFNPADGHAGFGLLGISERVDRMGGQLKIRSTRGSGTTLLIVLHPRELPGPVTS</sequence>
<evidence type="ECO:0000256" key="4">
    <source>
        <dbReference type="ARBA" id="ARBA00022679"/>
    </source>
</evidence>
<keyword evidence="5" id="KW-0812">Transmembrane</keyword>
<evidence type="ECO:0000256" key="8">
    <source>
        <dbReference type="ARBA" id="ARBA00022777"/>
    </source>
</evidence>
<evidence type="ECO:0000259" key="13">
    <source>
        <dbReference type="PROSITE" id="PS50113"/>
    </source>
</evidence>
<dbReference type="Proteomes" id="UP000319486">
    <property type="component" value="Unassembled WGS sequence"/>
</dbReference>
<evidence type="ECO:0000256" key="2">
    <source>
        <dbReference type="ARBA" id="ARBA00022475"/>
    </source>
</evidence>
<keyword evidence="8" id="KW-0418">Kinase</keyword>
<dbReference type="PANTHER" id="PTHR24421:SF62">
    <property type="entry name" value="SENSORY TRANSDUCTION HISTIDINE KINASE"/>
    <property type="match status" value="1"/>
</dbReference>
<dbReference type="SMART" id="SM00086">
    <property type="entry name" value="PAC"/>
    <property type="match status" value="2"/>
</dbReference>
<keyword evidence="11" id="KW-0472">Membrane</keyword>
<keyword evidence="7" id="KW-0547">Nucleotide-binding</keyword>
<dbReference type="Gene3D" id="3.30.450.40">
    <property type="match status" value="1"/>
</dbReference>
<dbReference type="CDD" id="cd16917">
    <property type="entry name" value="HATPase_UhpB-NarQ-NarX-like"/>
    <property type="match status" value="1"/>
</dbReference>
<feature type="coiled-coil region" evidence="12">
    <location>
        <begin position="15"/>
        <end position="42"/>
    </location>
</feature>
<evidence type="ECO:0000256" key="6">
    <source>
        <dbReference type="ARBA" id="ARBA00022737"/>
    </source>
</evidence>
<dbReference type="InterPro" id="IPR036890">
    <property type="entry name" value="HATPase_C_sf"/>
</dbReference>
<keyword evidence="12" id="KW-0175">Coiled coil</keyword>
<evidence type="ECO:0000256" key="7">
    <source>
        <dbReference type="ARBA" id="ARBA00022741"/>
    </source>
</evidence>
<dbReference type="InterPro" id="IPR050482">
    <property type="entry name" value="Sensor_HK_TwoCompSys"/>
</dbReference>
<dbReference type="InterPro" id="IPR013655">
    <property type="entry name" value="PAS_fold_3"/>
</dbReference>
<keyword evidence="6" id="KW-0677">Repeat</keyword>
<dbReference type="InterPro" id="IPR035965">
    <property type="entry name" value="PAS-like_dom_sf"/>
</dbReference>
<dbReference type="SMART" id="SM00065">
    <property type="entry name" value="GAF"/>
    <property type="match status" value="1"/>
</dbReference>
<keyword evidence="2" id="KW-1003">Cell membrane</keyword>
<feature type="coiled-coil region" evidence="12">
    <location>
        <begin position="73"/>
        <end position="100"/>
    </location>
</feature>
<evidence type="ECO:0000256" key="1">
    <source>
        <dbReference type="ARBA" id="ARBA00004429"/>
    </source>
</evidence>
<evidence type="ECO:0000256" key="12">
    <source>
        <dbReference type="SAM" id="Coils"/>
    </source>
</evidence>
<accession>A0A502BY00</accession>
<dbReference type="PROSITE" id="PS50113">
    <property type="entry name" value="PAC"/>
    <property type="match status" value="1"/>
</dbReference>
<dbReference type="Pfam" id="PF13426">
    <property type="entry name" value="PAS_9"/>
    <property type="match status" value="1"/>
</dbReference>
<dbReference type="GO" id="GO:0000155">
    <property type="term" value="F:phosphorelay sensor kinase activity"/>
    <property type="evidence" value="ECO:0007669"/>
    <property type="project" value="InterPro"/>
</dbReference>
<keyword evidence="9" id="KW-1133">Transmembrane helix</keyword>
<dbReference type="InterPro" id="IPR011712">
    <property type="entry name" value="Sig_transdc_His_kin_sub3_dim/P"/>
</dbReference>
<dbReference type="EMBL" id="RCZO01000010">
    <property type="protein sequence ID" value="TPG05368.1"/>
    <property type="molecule type" value="Genomic_DNA"/>
</dbReference>
<dbReference type="SUPFAM" id="SSF55874">
    <property type="entry name" value="ATPase domain of HSP90 chaperone/DNA topoisomerase II/histidine kinase"/>
    <property type="match status" value="1"/>
</dbReference>
<dbReference type="Pfam" id="PF07730">
    <property type="entry name" value="HisKA_3"/>
    <property type="match status" value="1"/>
</dbReference>
<dbReference type="Gene3D" id="1.20.5.1930">
    <property type="match status" value="1"/>
</dbReference>
<dbReference type="Pfam" id="PF01590">
    <property type="entry name" value="GAF"/>
    <property type="match status" value="1"/>
</dbReference>
<reference evidence="14 15" key="1">
    <citation type="journal article" date="2019" name="Environ. Microbiol.">
        <title>Species interactions and distinct microbial communities in high Arctic permafrost affected cryosols are associated with the CH4 and CO2 gas fluxes.</title>
        <authorList>
            <person name="Altshuler I."/>
            <person name="Hamel J."/>
            <person name="Turney S."/>
            <person name="Magnuson E."/>
            <person name="Levesque R."/>
            <person name="Greer C."/>
            <person name="Whyte L.G."/>
        </authorList>
    </citation>
    <scope>NUCLEOTIDE SEQUENCE [LARGE SCALE GENOMIC DNA]</scope>
    <source>
        <strain evidence="14 15">S13Y</strain>
    </source>
</reference>
<dbReference type="InterPro" id="IPR001610">
    <property type="entry name" value="PAC"/>
</dbReference>
<dbReference type="InterPro" id="IPR003018">
    <property type="entry name" value="GAF"/>
</dbReference>
<dbReference type="GO" id="GO:0046983">
    <property type="term" value="F:protein dimerization activity"/>
    <property type="evidence" value="ECO:0007669"/>
    <property type="project" value="InterPro"/>
</dbReference>
<dbReference type="Gene3D" id="3.30.450.20">
    <property type="entry name" value="PAS domain"/>
    <property type="match status" value="2"/>
</dbReference>
<proteinExistence type="predicted"/>
<dbReference type="SUPFAM" id="SSF55781">
    <property type="entry name" value="GAF domain-like"/>
    <property type="match status" value="1"/>
</dbReference>
<name>A0A502BY00_9GAMM</name>
<comment type="subcellular location">
    <subcellularLocation>
        <location evidence="1">Cell inner membrane</location>
        <topology evidence="1">Multi-pass membrane protein</topology>
    </subcellularLocation>
</comment>
<comment type="caution">
    <text evidence="14">The sequence shown here is derived from an EMBL/GenBank/DDBJ whole genome shotgun (WGS) entry which is preliminary data.</text>
</comment>
<dbReference type="InterPro" id="IPR000700">
    <property type="entry name" value="PAS-assoc_C"/>
</dbReference>
<evidence type="ECO:0000256" key="9">
    <source>
        <dbReference type="ARBA" id="ARBA00022989"/>
    </source>
</evidence>
<dbReference type="GO" id="GO:0005886">
    <property type="term" value="C:plasma membrane"/>
    <property type="evidence" value="ECO:0007669"/>
    <property type="project" value="UniProtKB-SubCell"/>
</dbReference>
<protein>
    <submittedName>
        <fullName evidence="14">PAS domain S-box protein</fullName>
    </submittedName>
</protein>
<dbReference type="Gene3D" id="2.10.70.100">
    <property type="match status" value="1"/>
</dbReference>
<dbReference type="AlphaFoldDB" id="A0A502BY00"/>
<evidence type="ECO:0000256" key="10">
    <source>
        <dbReference type="ARBA" id="ARBA00023012"/>
    </source>
</evidence>
<dbReference type="Pfam" id="PF08447">
    <property type="entry name" value="PAS_3"/>
    <property type="match status" value="1"/>
</dbReference>
<keyword evidence="15" id="KW-1185">Reference proteome</keyword>
<keyword evidence="4" id="KW-0808">Transferase</keyword>
<keyword evidence="10" id="KW-0902">Two-component regulatory system</keyword>
<dbReference type="FunFam" id="2.10.70.100:FF:000001">
    <property type="entry name" value="Sensory transduction histidine kinase"/>
    <property type="match status" value="1"/>
</dbReference>
<dbReference type="InterPro" id="IPR003594">
    <property type="entry name" value="HATPase_dom"/>
</dbReference>
<keyword evidence="3" id="KW-0997">Cell inner membrane</keyword>
<dbReference type="NCBIfam" id="TIGR00229">
    <property type="entry name" value="sensory_box"/>
    <property type="match status" value="2"/>
</dbReference>
<evidence type="ECO:0000313" key="14">
    <source>
        <dbReference type="EMBL" id="TPG05368.1"/>
    </source>
</evidence>
<evidence type="ECO:0000313" key="15">
    <source>
        <dbReference type="Proteomes" id="UP000319486"/>
    </source>
</evidence>
<feature type="domain" description="PAC" evidence="13">
    <location>
        <begin position="288"/>
        <end position="340"/>
    </location>
</feature>
<dbReference type="InterPro" id="IPR029016">
    <property type="entry name" value="GAF-like_dom_sf"/>
</dbReference>
<dbReference type="InterPro" id="IPR000014">
    <property type="entry name" value="PAS"/>
</dbReference>
<gene>
    <name evidence="14" type="ORF">EAH88_15485</name>
</gene>
<dbReference type="PANTHER" id="PTHR24421">
    <property type="entry name" value="NITRATE/NITRITE SENSOR PROTEIN NARX-RELATED"/>
    <property type="match status" value="1"/>
</dbReference>
<evidence type="ECO:0000256" key="11">
    <source>
        <dbReference type="ARBA" id="ARBA00023136"/>
    </source>
</evidence>
<dbReference type="GO" id="GO:0000166">
    <property type="term" value="F:nucleotide binding"/>
    <property type="evidence" value="ECO:0007669"/>
    <property type="project" value="UniProtKB-KW"/>
</dbReference>
<dbReference type="Pfam" id="PF02518">
    <property type="entry name" value="HATPase_c"/>
    <property type="match status" value="1"/>
</dbReference>
<evidence type="ECO:0000256" key="5">
    <source>
        <dbReference type="ARBA" id="ARBA00022692"/>
    </source>
</evidence>
<dbReference type="Gene3D" id="3.30.565.10">
    <property type="entry name" value="Histidine kinase-like ATPase, C-terminal domain"/>
    <property type="match status" value="1"/>
</dbReference>
<evidence type="ECO:0000256" key="3">
    <source>
        <dbReference type="ARBA" id="ARBA00022519"/>
    </source>
</evidence>
<dbReference type="RefSeq" id="WP_140654372.1">
    <property type="nucleotide sequence ID" value="NZ_RCZO01000010.1"/>
</dbReference>
<dbReference type="SUPFAM" id="SSF55785">
    <property type="entry name" value="PYP-like sensor domain (PAS domain)"/>
    <property type="match status" value="2"/>
</dbReference>